<gene>
    <name evidence="2" type="ORF">MuYL_2049</name>
</gene>
<evidence type="ECO:0000313" key="2">
    <source>
        <dbReference type="EMBL" id="ASU33941.1"/>
    </source>
</evidence>
<dbReference type="OrthoDB" id="123307at2"/>
<dbReference type="KEGG" id="muc:MuYL_2049"/>
<proteinExistence type="predicted"/>
<dbReference type="RefSeq" id="WP_094570351.1">
    <property type="nucleotide sequence ID" value="NZ_CP022743.1"/>
</dbReference>
<dbReference type="InterPro" id="IPR021005">
    <property type="entry name" value="Znf_CGNR"/>
</dbReference>
<dbReference type="Pfam" id="PF11706">
    <property type="entry name" value="zf-CGNR"/>
    <property type="match status" value="1"/>
</dbReference>
<evidence type="ECO:0000259" key="1">
    <source>
        <dbReference type="Pfam" id="PF11706"/>
    </source>
</evidence>
<dbReference type="SUPFAM" id="SSF160904">
    <property type="entry name" value="Jann2411-like"/>
    <property type="match status" value="1"/>
</dbReference>
<accession>A0A223NWL9</accession>
<dbReference type="InterPro" id="IPR010852">
    <property type="entry name" value="ABATE"/>
</dbReference>
<dbReference type="InterPro" id="IPR023286">
    <property type="entry name" value="ABATE_dom_sf"/>
</dbReference>
<dbReference type="EMBL" id="CP022743">
    <property type="protein sequence ID" value="ASU33941.1"/>
    <property type="molecule type" value="Genomic_DNA"/>
</dbReference>
<reference evidence="2 3" key="1">
    <citation type="submission" date="2017-08" db="EMBL/GenBank/DDBJ databases">
        <title>Complete genome sequence of Mucilaginibacter sp. strain BJC16-A31.</title>
        <authorList>
            <consortium name="Henan University of Science and Technology"/>
            <person name="You X."/>
        </authorList>
    </citation>
    <scope>NUCLEOTIDE SEQUENCE [LARGE SCALE GENOMIC DNA]</scope>
    <source>
        <strain evidence="2 3">BJC16-A31</strain>
    </source>
</reference>
<dbReference type="PANTHER" id="PTHR35525:SF3">
    <property type="entry name" value="BLL6575 PROTEIN"/>
    <property type="match status" value="1"/>
</dbReference>
<feature type="domain" description="Zinc finger CGNR" evidence="1">
    <location>
        <begin position="178"/>
        <end position="213"/>
    </location>
</feature>
<organism evidence="2 3">
    <name type="scientific">Mucilaginibacter xinganensis</name>
    <dbReference type="NCBI Taxonomy" id="1234841"/>
    <lineage>
        <taxon>Bacteria</taxon>
        <taxon>Pseudomonadati</taxon>
        <taxon>Bacteroidota</taxon>
        <taxon>Sphingobacteriia</taxon>
        <taxon>Sphingobacteriales</taxon>
        <taxon>Sphingobacteriaceae</taxon>
        <taxon>Mucilaginibacter</taxon>
    </lineage>
</organism>
<sequence>MYKSLKDRYKPERSWPANSADPFPMEGDIPVLQFINTYRDRGGIRRKDYLGNYEEFLNWCNEFKIVDLEDYNCLNFEGYCNPHDANLVWHRAIRLREIIYEFINSTLRDKQIHEHAVAYFNEEVNEANAHLRFELIGNSLQVMWFNTHEELAVPLWIIVKQAAVLLQSAQFRDIKKCYCGKFYLDTTKNKSRRWCNPLVCGNAVRSREYKERKGKLATSAAVPQ</sequence>
<dbReference type="PANTHER" id="PTHR35525">
    <property type="entry name" value="BLL6575 PROTEIN"/>
    <property type="match status" value="1"/>
</dbReference>
<dbReference type="AlphaFoldDB" id="A0A223NWL9"/>
<dbReference type="Gene3D" id="1.10.3300.10">
    <property type="entry name" value="Jann2411-like domain"/>
    <property type="match status" value="1"/>
</dbReference>
<evidence type="ECO:0000313" key="3">
    <source>
        <dbReference type="Proteomes" id="UP000215002"/>
    </source>
</evidence>
<dbReference type="Pfam" id="PF07336">
    <property type="entry name" value="ABATE"/>
    <property type="match status" value="1"/>
</dbReference>
<protein>
    <recommendedName>
        <fullName evidence="1">Zinc finger CGNR domain-containing protein</fullName>
    </recommendedName>
</protein>
<keyword evidence="3" id="KW-1185">Reference proteome</keyword>
<dbReference type="Proteomes" id="UP000215002">
    <property type="component" value="Chromosome"/>
</dbReference>
<name>A0A223NWL9_9SPHI</name>